<organism evidence="2 3">
    <name type="scientific">Blyttiomyces helicus</name>
    <dbReference type="NCBI Taxonomy" id="388810"/>
    <lineage>
        <taxon>Eukaryota</taxon>
        <taxon>Fungi</taxon>
        <taxon>Fungi incertae sedis</taxon>
        <taxon>Chytridiomycota</taxon>
        <taxon>Chytridiomycota incertae sedis</taxon>
        <taxon>Chytridiomycetes</taxon>
        <taxon>Chytridiomycetes incertae sedis</taxon>
        <taxon>Blyttiomyces</taxon>
    </lineage>
</organism>
<dbReference type="Proteomes" id="UP000269721">
    <property type="component" value="Unassembled WGS sequence"/>
</dbReference>
<keyword evidence="3" id="KW-1185">Reference proteome</keyword>
<proteinExistence type="predicted"/>
<gene>
    <name evidence="2" type="ORF">BDK51DRAFT_38122</name>
</gene>
<sequence length="208" mass="22980">MELAPKGMRQYANIWWGGRILGRAERSDTEGAELSLNARPKHLSPGDHSASILKIANRASLLLQLLQDPRPPRRSDGVATLADVLKLGSEPAAEGLPDELFQELFAQVMHTNVSVMMFSCAKLAPGRPRPRRDEDEDAEEAAHQVDDGTLVKIYLLNPGKAATKKATQPSRPLRGGKPLRERRRALRIGWDSHIPATQSANLLTLVRY</sequence>
<dbReference type="EMBL" id="KZ997997">
    <property type="protein sequence ID" value="RKO86678.1"/>
    <property type="molecule type" value="Genomic_DNA"/>
</dbReference>
<protein>
    <submittedName>
        <fullName evidence="2">Uncharacterized protein</fullName>
    </submittedName>
</protein>
<accession>A0A4P9W6U0</accession>
<evidence type="ECO:0000256" key="1">
    <source>
        <dbReference type="SAM" id="MobiDB-lite"/>
    </source>
</evidence>
<name>A0A4P9W6U0_9FUNG</name>
<evidence type="ECO:0000313" key="2">
    <source>
        <dbReference type="EMBL" id="RKO86678.1"/>
    </source>
</evidence>
<evidence type="ECO:0000313" key="3">
    <source>
        <dbReference type="Proteomes" id="UP000269721"/>
    </source>
</evidence>
<feature type="region of interest" description="Disordered" evidence="1">
    <location>
        <begin position="124"/>
        <end position="143"/>
    </location>
</feature>
<reference evidence="3" key="1">
    <citation type="journal article" date="2018" name="Nat. Microbiol.">
        <title>Leveraging single-cell genomics to expand the fungal tree of life.</title>
        <authorList>
            <person name="Ahrendt S.R."/>
            <person name="Quandt C.A."/>
            <person name="Ciobanu D."/>
            <person name="Clum A."/>
            <person name="Salamov A."/>
            <person name="Andreopoulos B."/>
            <person name="Cheng J.F."/>
            <person name="Woyke T."/>
            <person name="Pelin A."/>
            <person name="Henrissat B."/>
            <person name="Reynolds N.K."/>
            <person name="Benny G.L."/>
            <person name="Smith M.E."/>
            <person name="James T.Y."/>
            <person name="Grigoriev I.V."/>
        </authorList>
    </citation>
    <scope>NUCLEOTIDE SEQUENCE [LARGE SCALE GENOMIC DNA]</scope>
</reference>
<dbReference type="AlphaFoldDB" id="A0A4P9W6U0"/>